<dbReference type="GO" id="GO:0005525">
    <property type="term" value="F:GTP binding"/>
    <property type="evidence" value="ECO:0007669"/>
    <property type="project" value="UniProtKB-KW"/>
</dbReference>
<feature type="domain" description="GB1/RHD3-type G" evidence="5">
    <location>
        <begin position="51"/>
        <end position="81"/>
    </location>
</feature>
<evidence type="ECO:0000259" key="5">
    <source>
        <dbReference type="PROSITE" id="PS51715"/>
    </source>
</evidence>
<keyword evidence="7" id="KW-1185">Reference proteome</keyword>
<name>A0A8K1CCQ0_PYTOL</name>
<proteinExistence type="inferred from homology"/>
<dbReference type="SUPFAM" id="SSF52540">
    <property type="entry name" value="P-loop containing nucleoside triphosphate hydrolases"/>
    <property type="match status" value="1"/>
</dbReference>
<dbReference type="EMBL" id="SPLM01000108">
    <property type="protein sequence ID" value="TMW60715.1"/>
    <property type="molecule type" value="Genomic_DNA"/>
</dbReference>
<dbReference type="OrthoDB" id="2135133at2759"/>
<keyword evidence="1" id="KW-0547">Nucleotide-binding</keyword>
<dbReference type="AlphaFoldDB" id="A0A8K1CCQ0"/>
<feature type="region of interest" description="Disordered" evidence="4">
    <location>
        <begin position="1004"/>
        <end position="1104"/>
    </location>
</feature>
<comment type="caution">
    <text evidence="6">The sequence shown here is derived from an EMBL/GenBank/DDBJ whole genome shotgun (WGS) entry which is preliminary data.</text>
</comment>
<dbReference type="PANTHER" id="PTHR10751">
    <property type="entry name" value="GUANYLATE BINDING PROTEIN"/>
    <property type="match status" value="1"/>
</dbReference>
<organism evidence="6 7">
    <name type="scientific">Pythium oligandrum</name>
    <name type="common">Mycoparasitic fungus</name>
    <dbReference type="NCBI Taxonomy" id="41045"/>
    <lineage>
        <taxon>Eukaryota</taxon>
        <taxon>Sar</taxon>
        <taxon>Stramenopiles</taxon>
        <taxon>Oomycota</taxon>
        <taxon>Peronosporomycetes</taxon>
        <taxon>Pythiales</taxon>
        <taxon>Pythiaceae</taxon>
        <taxon>Pythium</taxon>
    </lineage>
</organism>
<evidence type="ECO:0000313" key="7">
    <source>
        <dbReference type="Proteomes" id="UP000794436"/>
    </source>
</evidence>
<evidence type="ECO:0000256" key="3">
    <source>
        <dbReference type="PROSITE-ProRule" id="PRU01052"/>
    </source>
</evidence>
<dbReference type="Pfam" id="PF02263">
    <property type="entry name" value="GBP"/>
    <property type="match status" value="1"/>
</dbReference>
<dbReference type="InterPro" id="IPR027417">
    <property type="entry name" value="P-loop_NTPase"/>
</dbReference>
<protein>
    <recommendedName>
        <fullName evidence="5">GB1/RHD3-type G domain-containing protein</fullName>
    </recommendedName>
</protein>
<evidence type="ECO:0000256" key="1">
    <source>
        <dbReference type="ARBA" id="ARBA00022741"/>
    </source>
</evidence>
<dbReference type="Proteomes" id="UP000794436">
    <property type="component" value="Unassembled WGS sequence"/>
</dbReference>
<accession>A0A8K1CCQ0</accession>
<evidence type="ECO:0000256" key="2">
    <source>
        <dbReference type="ARBA" id="ARBA00023134"/>
    </source>
</evidence>
<feature type="compositionally biased region" description="Basic and acidic residues" evidence="4">
    <location>
        <begin position="1076"/>
        <end position="1094"/>
    </location>
</feature>
<dbReference type="InterPro" id="IPR015894">
    <property type="entry name" value="Guanylate-bd_N"/>
</dbReference>
<feature type="compositionally biased region" description="Polar residues" evidence="4">
    <location>
        <begin position="1095"/>
        <end position="1104"/>
    </location>
</feature>
<feature type="region of interest" description="Disordered" evidence="4">
    <location>
        <begin position="820"/>
        <end position="842"/>
    </location>
</feature>
<evidence type="ECO:0000313" key="6">
    <source>
        <dbReference type="EMBL" id="TMW60715.1"/>
    </source>
</evidence>
<gene>
    <name evidence="6" type="ORF">Poli38472_000757</name>
</gene>
<evidence type="ECO:0000256" key="4">
    <source>
        <dbReference type="SAM" id="MobiDB-lite"/>
    </source>
</evidence>
<dbReference type="Gene3D" id="3.40.50.300">
    <property type="entry name" value="P-loop containing nucleotide triphosphate hydrolases"/>
    <property type="match status" value="1"/>
</dbReference>
<dbReference type="PROSITE" id="PS51715">
    <property type="entry name" value="G_GB1_RHD3"/>
    <property type="match status" value="1"/>
</dbReference>
<comment type="similarity">
    <text evidence="3">Belongs to the TRAFAC class dynamin-like GTPase superfamily. GB1/RHD3 GTPase family.</text>
</comment>
<sequence>MDNLKSMIFGTKPSAVKWLGMGHSDADNQDHPDRMFVHPDAAKHVLQPLGDQPINLISIFGAARQGKSFLMNLLAGQQDLFKISNLREPCTQGVDLSSHFIPLPKFSALNNCPAVATRDDPAIQVGFVDAEGQGDRDITYDSRLVSPVLLSSKVVIFNWKDSLQADRILNLLAVLARAAQGIELADGDHSKVFGHLHIIFRDWSFVDSSPEEVYNDLFSKEKGRSEEVNLRNLARMHLVEAFESINIWLFPAPVANTANLRDKIRFEQLQEPFQVKLRDLRKMLSTQLRRPMLFSGKPLTARLLSQMMPVLVETLNSDEVIMPESIYSSMVRAEAKATKEAFERRITEYCEAAGIEDLIASDEFEKMLQHDVQVLIKEAMNDMSGAPGTLRREMQAALEEFAAKEIKLAIHTNNQKIAQRVSHEVDVVFENLRSECLHIEQNDVPMRSDLLKHRCKELLAQELNRLEVLPAGTQGRHSIDVEMNRVRQHASVLFDRLEVTNEKAIQKASAAVNERVKTGKVRMTKDTHETLDKIFGARTPVTVATLQAGLEELYRDLIRELKAYVDEHPFMSADFVEDIEDHKSHLAEELNRRYYLEIRQILSEIGFSAKDDLGKEIGSRLEGKLPLEDDEIKRAIDEAVQQVKVLVAQQLQGWTILKHDIAAKSMEIEKLGDVYAYEYLRRNQDLQKDVSIRQEHQQYEDLKSEVIDEFQRELRQVEFPTSEATIETTFTKTIREMISEFLAIETTSPNFTASALFDKLTNECRPELENQKILNRLASEKNHALQLAEKERAMREQESILARKKEEQIAQLQTYVEKSLGERETESKRLQDQLREEADRARQLRDEVEAMRRRTAEIEAQKQMEMSARETALREEMARREEADEMKRELEELRRRAASMEVERSHLQRQAQEDARMQEESRYLSTELNEMKRRAAALEAQKYQLELQAREEALRRQDAEQAARAAANAAALSARAALEAAADEVSPFRYQHVDSGNKRKFSHVQRDVEMEEAPSVTPSVTSGVRRMTPEAIRRAQRIAAGQRPSGSPPATAAERKKRKVQPNTKAPAGNSGRLSALEEARRAAQADLERRIQERTSNLKSKKK</sequence>
<keyword evidence="2" id="KW-0342">GTP-binding</keyword>
<reference evidence="6" key="1">
    <citation type="submission" date="2019-03" db="EMBL/GenBank/DDBJ databases">
        <title>Long read genome sequence of the mycoparasitic Pythium oligandrum ATCC 38472 isolated from sugarbeet rhizosphere.</title>
        <authorList>
            <person name="Gaulin E."/>
        </authorList>
    </citation>
    <scope>NUCLEOTIDE SEQUENCE</scope>
    <source>
        <strain evidence="6">ATCC 38472_TT</strain>
    </source>
</reference>
<dbReference type="InterPro" id="IPR030386">
    <property type="entry name" value="G_GB1_RHD3_dom"/>
</dbReference>
<dbReference type="GO" id="GO:0003924">
    <property type="term" value="F:GTPase activity"/>
    <property type="evidence" value="ECO:0007669"/>
    <property type="project" value="InterPro"/>
</dbReference>